<dbReference type="EMBL" id="FWXT01000001">
    <property type="protein sequence ID" value="SMC74797.1"/>
    <property type="molecule type" value="Genomic_DNA"/>
</dbReference>
<evidence type="ECO:0008006" key="5">
    <source>
        <dbReference type="Google" id="ProtNLM"/>
    </source>
</evidence>
<organism evidence="3 4">
    <name type="scientific">Pedobacter africanus</name>
    <dbReference type="NCBI Taxonomy" id="151894"/>
    <lineage>
        <taxon>Bacteria</taxon>
        <taxon>Pseudomonadati</taxon>
        <taxon>Bacteroidota</taxon>
        <taxon>Sphingobacteriia</taxon>
        <taxon>Sphingobacteriales</taxon>
        <taxon>Sphingobacteriaceae</taxon>
        <taxon>Pedobacter</taxon>
    </lineage>
</organism>
<proteinExistence type="predicted"/>
<dbReference type="AlphaFoldDB" id="A0A1W2BPD6"/>
<protein>
    <recommendedName>
        <fullName evidence="5">LamG domain-containing protein</fullName>
    </recommendedName>
</protein>
<evidence type="ECO:0000256" key="2">
    <source>
        <dbReference type="SAM" id="SignalP"/>
    </source>
</evidence>
<accession>A0A1W2BPD6</accession>
<dbReference type="STRING" id="151894.SAMN04488524_2533"/>
<feature type="coiled-coil region" evidence="1">
    <location>
        <begin position="318"/>
        <end position="359"/>
    </location>
</feature>
<evidence type="ECO:0000256" key="1">
    <source>
        <dbReference type="SAM" id="Coils"/>
    </source>
</evidence>
<feature type="signal peptide" evidence="2">
    <location>
        <begin position="1"/>
        <end position="24"/>
    </location>
</feature>
<keyword evidence="4" id="KW-1185">Reference proteome</keyword>
<dbReference type="Proteomes" id="UP000192756">
    <property type="component" value="Unassembled WGS sequence"/>
</dbReference>
<evidence type="ECO:0000313" key="3">
    <source>
        <dbReference type="EMBL" id="SMC74797.1"/>
    </source>
</evidence>
<feature type="chain" id="PRO_5012325700" description="LamG domain-containing protein" evidence="2">
    <location>
        <begin position="25"/>
        <end position="359"/>
    </location>
</feature>
<evidence type="ECO:0000313" key="4">
    <source>
        <dbReference type="Proteomes" id="UP000192756"/>
    </source>
</evidence>
<reference evidence="4" key="1">
    <citation type="submission" date="2017-04" db="EMBL/GenBank/DDBJ databases">
        <authorList>
            <person name="Varghese N."/>
            <person name="Submissions S."/>
        </authorList>
    </citation>
    <scope>NUCLEOTIDE SEQUENCE [LARGE SCALE GENOMIC DNA]</scope>
    <source>
        <strain evidence="4">DSM 12126</strain>
    </source>
</reference>
<gene>
    <name evidence="3" type="ORF">SAMN04488524_2533</name>
</gene>
<keyword evidence="1" id="KW-0175">Coiled coil</keyword>
<keyword evidence="2" id="KW-0732">Signal</keyword>
<sequence>MRWTVKSKIMAIAIVLMNQLSLSAQNLLNMQDWVEGQGSAGIFGANGSSAENVREWGIGPHGKRVLLWKAIPDGNSNADGGWNSLPFAINHNSMYRFTVWMKKTNSVSGDSYLGCGEVLGLDGVANGNPYFWYGDLPELNKWYLIVGYVHGSGDPSTTSYGGIYDGVTGAKVNEIMDYKFSTSSTTTYHRSYLYYDPDVNDRQYFYAPRVDMVNGDEPSIASLLGVQPSSSEQSYFSGKVGIGTTDTKGYKLAVAGNMVTESVKVSLQGAWPDYVFTKEHQLPTLQETEKHIKDKGHLPGIPSAAEVKAGGIDLGEMNAKLLQKIEELTLHLIEMDKRLIDERKVNQNLEERLRKTEIK</sequence>
<dbReference type="RefSeq" id="WP_235012544.1">
    <property type="nucleotide sequence ID" value="NZ_FWXT01000001.1"/>
</dbReference>
<name>A0A1W2BPD6_9SPHI</name>